<name>A0A6C0F1V3_9ZZZZ</name>
<accession>A0A6C0F1V3</accession>
<dbReference type="EMBL" id="MN739021">
    <property type="protein sequence ID" value="QHT35418.1"/>
    <property type="molecule type" value="Genomic_DNA"/>
</dbReference>
<proteinExistence type="predicted"/>
<dbReference type="AlphaFoldDB" id="A0A6C0F1V3"/>
<sequence length="205" mass="22011">MATPDEKVIERAEQDRVICVGTSVATGCTIDRVRNEGGILEATTEGTYIMPEGDKTYATFLEMLRDQPMPPDPVFTENDVLPIMEDKGVPLGQLDEMDVEFKKMYEEMFSRTSELGVMGAGDFEARLRQRQNELSESKVENPNGGGTSNLSTGGSASHSPQRPDTPFCFDVQIPCTGALLSLSAAGGDASDTKDHDGDAGAPVDA</sequence>
<reference evidence="2" key="1">
    <citation type="journal article" date="2020" name="Nature">
        <title>Giant virus diversity and host interactions through global metagenomics.</title>
        <authorList>
            <person name="Schulz F."/>
            <person name="Roux S."/>
            <person name="Paez-Espino D."/>
            <person name="Jungbluth S."/>
            <person name="Walsh D.A."/>
            <person name="Denef V.J."/>
            <person name="McMahon K.D."/>
            <person name="Konstantinidis K.T."/>
            <person name="Eloe-Fadrosh E.A."/>
            <person name="Kyrpides N.C."/>
            <person name="Woyke T."/>
        </authorList>
    </citation>
    <scope>NUCLEOTIDE SEQUENCE</scope>
    <source>
        <strain evidence="2">GVMAG-M-3300009180-45</strain>
    </source>
</reference>
<evidence type="ECO:0000313" key="2">
    <source>
        <dbReference type="EMBL" id="QHT35418.1"/>
    </source>
</evidence>
<dbReference type="PROSITE" id="PS51257">
    <property type="entry name" value="PROKAR_LIPOPROTEIN"/>
    <property type="match status" value="1"/>
</dbReference>
<organism evidence="2">
    <name type="scientific">viral metagenome</name>
    <dbReference type="NCBI Taxonomy" id="1070528"/>
    <lineage>
        <taxon>unclassified sequences</taxon>
        <taxon>metagenomes</taxon>
        <taxon>organismal metagenomes</taxon>
    </lineage>
</organism>
<protein>
    <submittedName>
        <fullName evidence="2">Uncharacterized protein</fullName>
    </submittedName>
</protein>
<feature type="compositionally biased region" description="Low complexity" evidence="1">
    <location>
        <begin position="148"/>
        <end position="157"/>
    </location>
</feature>
<feature type="region of interest" description="Disordered" evidence="1">
    <location>
        <begin position="183"/>
        <end position="205"/>
    </location>
</feature>
<feature type="region of interest" description="Disordered" evidence="1">
    <location>
        <begin position="132"/>
        <end position="168"/>
    </location>
</feature>
<evidence type="ECO:0000256" key="1">
    <source>
        <dbReference type="SAM" id="MobiDB-lite"/>
    </source>
</evidence>